<dbReference type="EMBL" id="MEUW01000019">
    <property type="protein sequence ID" value="OGC44487.1"/>
    <property type="molecule type" value="Genomic_DNA"/>
</dbReference>
<evidence type="ECO:0000256" key="2">
    <source>
        <dbReference type="SAM" id="Phobius"/>
    </source>
</evidence>
<dbReference type="Pfam" id="PF04350">
    <property type="entry name" value="PilO"/>
    <property type="match status" value="1"/>
</dbReference>
<name>A0A1F4UHT4_UNCKA</name>
<dbReference type="InterPro" id="IPR014717">
    <property type="entry name" value="Transl_elong_EF1B/ribsomal_bS6"/>
</dbReference>
<reference evidence="3 4" key="1">
    <citation type="journal article" date="2016" name="Nat. Commun.">
        <title>Thousands of microbial genomes shed light on interconnected biogeochemical processes in an aquifer system.</title>
        <authorList>
            <person name="Anantharaman K."/>
            <person name="Brown C.T."/>
            <person name="Hug L.A."/>
            <person name="Sharon I."/>
            <person name="Castelle C.J."/>
            <person name="Probst A.J."/>
            <person name="Thomas B.C."/>
            <person name="Singh A."/>
            <person name="Wilkins M.J."/>
            <person name="Karaoz U."/>
            <person name="Brodie E.L."/>
            <person name="Williams K.H."/>
            <person name="Hubbard S.S."/>
            <person name="Banfield J.F."/>
        </authorList>
    </citation>
    <scope>NUCLEOTIDE SEQUENCE [LARGE SCALE GENOMIC DNA]</scope>
</reference>
<feature type="coiled-coil region" evidence="1">
    <location>
        <begin position="41"/>
        <end position="78"/>
    </location>
</feature>
<dbReference type="InterPro" id="IPR007445">
    <property type="entry name" value="PilO"/>
</dbReference>
<evidence type="ECO:0000313" key="3">
    <source>
        <dbReference type="EMBL" id="OGC44487.1"/>
    </source>
</evidence>
<comment type="caution">
    <text evidence="3">The sequence shown here is derived from an EMBL/GenBank/DDBJ whole genome shotgun (WGS) entry which is preliminary data.</text>
</comment>
<dbReference type="Proteomes" id="UP000176583">
    <property type="component" value="Unassembled WGS sequence"/>
</dbReference>
<protein>
    <submittedName>
        <fullName evidence="3">Uncharacterized protein</fullName>
    </submittedName>
</protein>
<keyword evidence="2" id="KW-1133">Transmembrane helix</keyword>
<proteinExistence type="predicted"/>
<evidence type="ECO:0000313" key="4">
    <source>
        <dbReference type="Proteomes" id="UP000176583"/>
    </source>
</evidence>
<keyword evidence="2" id="KW-0472">Membrane</keyword>
<gene>
    <name evidence="3" type="ORF">A2V54_01125</name>
</gene>
<dbReference type="Gene3D" id="3.30.70.60">
    <property type="match status" value="1"/>
</dbReference>
<dbReference type="GO" id="GO:0043107">
    <property type="term" value="P:type IV pilus-dependent motility"/>
    <property type="evidence" value="ECO:0007669"/>
    <property type="project" value="InterPro"/>
</dbReference>
<dbReference type="STRING" id="1802613.A2V54_01125"/>
<accession>A0A1F4UHT4</accession>
<keyword evidence="1" id="KW-0175">Coiled coil</keyword>
<keyword evidence="2" id="KW-0812">Transmembrane</keyword>
<organism evidence="3 4">
    <name type="scientific">candidate division WWE3 bacterium RBG_19FT_COMBO_53_11</name>
    <dbReference type="NCBI Taxonomy" id="1802613"/>
    <lineage>
        <taxon>Bacteria</taxon>
        <taxon>Katanobacteria</taxon>
    </lineage>
</organism>
<feature type="transmembrane region" description="Helical" evidence="2">
    <location>
        <begin position="16"/>
        <end position="38"/>
    </location>
</feature>
<dbReference type="AlphaFoldDB" id="A0A1F4UHT4"/>
<sequence>MPTGKSFLNRPEVRTWGIPLGLFLIGILLVVLGVVPIWEEVKDLRITISSEKDRITALQEKSRKLSDLADQVEGIDKNFEVFDQAVTSESKVPELLTQIQKISDSCRVKVTAMQFGGETQKSGENSFEVRVQYASESSLSQLKCLVSSLEGASRLVDFESLRYNLGIDTETKAESVLAQSTLISYYTPEPKLLPDNPITFSLSDPQFLGNVELLKDFKVY</sequence>
<evidence type="ECO:0000256" key="1">
    <source>
        <dbReference type="SAM" id="Coils"/>
    </source>
</evidence>
<dbReference type="GO" id="GO:0043683">
    <property type="term" value="P:type IV pilus assembly"/>
    <property type="evidence" value="ECO:0007669"/>
    <property type="project" value="InterPro"/>
</dbReference>